<feature type="compositionally biased region" description="Basic and acidic residues" evidence="1">
    <location>
        <begin position="26"/>
        <end position="41"/>
    </location>
</feature>
<feature type="region of interest" description="Disordered" evidence="1">
    <location>
        <begin position="9"/>
        <end position="41"/>
    </location>
</feature>
<comment type="caution">
    <text evidence="2">The sequence shown here is derived from an EMBL/GenBank/DDBJ whole genome shotgun (WGS) entry which is preliminary data.</text>
</comment>
<name>X1J425_9ZZZZ</name>
<evidence type="ECO:0000313" key="2">
    <source>
        <dbReference type="EMBL" id="GAH73089.1"/>
    </source>
</evidence>
<accession>X1J425</accession>
<gene>
    <name evidence="2" type="ORF">S03H2_45700</name>
</gene>
<organism evidence="2">
    <name type="scientific">marine sediment metagenome</name>
    <dbReference type="NCBI Taxonomy" id="412755"/>
    <lineage>
        <taxon>unclassified sequences</taxon>
        <taxon>metagenomes</taxon>
        <taxon>ecological metagenomes</taxon>
    </lineage>
</organism>
<sequence>MNISRVVAIGFPHHPTQRGNYQQCVSEDKDGLRQRLESPGD</sequence>
<proteinExistence type="predicted"/>
<dbReference type="AlphaFoldDB" id="X1J425"/>
<protein>
    <submittedName>
        <fullName evidence="2">Uncharacterized protein</fullName>
    </submittedName>
</protein>
<reference evidence="2" key="1">
    <citation type="journal article" date="2014" name="Front. Microbiol.">
        <title>High frequency of phylogenetically diverse reductive dehalogenase-homologous genes in deep subseafloor sedimentary metagenomes.</title>
        <authorList>
            <person name="Kawai M."/>
            <person name="Futagami T."/>
            <person name="Toyoda A."/>
            <person name="Takaki Y."/>
            <person name="Nishi S."/>
            <person name="Hori S."/>
            <person name="Arai W."/>
            <person name="Tsubouchi T."/>
            <person name="Morono Y."/>
            <person name="Uchiyama I."/>
            <person name="Ito T."/>
            <person name="Fujiyama A."/>
            <person name="Inagaki F."/>
            <person name="Takami H."/>
        </authorList>
    </citation>
    <scope>NUCLEOTIDE SEQUENCE</scope>
    <source>
        <strain evidence="2">Expedition CK06-06</strain>
    </source>
</reference>
<evidence type="ECO:0000256" key="1">
    <source>
        <dbReference type="SAM" id="MobiDB-lite"/>
    </source>
</evidence>
<dbReference type="EMBL" id="BARU01028650">
    <property type="protein sequence ID" value="GAH73089.1"/>
    <property type="molecule type" value="Genomic_DNA"/>
</dbReference>